<evidence type="ECO:0000256" key="8">
    <source>
        <dbReference type="SAM" id="MobiDB-lite"/>
    </source>
</evidence>
<keyword evidence="2 6" id="KW-0728">SH3 domain</keyword>
<evidence type="ECO:0000256" key="5">
    <source>
        <dbReference type="ARBA" id="ARBA00023212"/>
    </source>
</evidence>
<keyword evidence="7" id="KW-0175">Coiled coil</keyword>
<feature type="compositionally biased region" description="Polar residues" evidence="8">
    <location>
        <begin position="207"/>
        <end position="220"/>
    </location>
</feature>
<dbReference type="EMBL" id="JADGKB010000167">
    <property type="protein sequence ID" value="KAJ3251783.1"/>
    <property type="molecule type" value="Genomic_DNA"/>
</dbReference>
<evidence type="ECO:0000313" key="11">
    <source>
        <dbReference type="EMBL" id="KAJ3251783.1"/>
    </source>
</evidence>
<accession>A0AAD5UA08</accession>
<evidence type="ECO:0000256" key="1">
    <source>
        <dbReference type="ARBA" id="ARBA00004245"/>
    </source>
</evidence>
<feature type="domain" description="F-BAR" evidence="10">
    <location>
        <begin position="6"/>
        <end position="302"/>
    </location>
</feature>
<dbReference type="PROSITE" id="PS50002">
    <property type="entry name" value="SH3"/>
    <property type="match status" value="1"/>
</dbReference>
<dbReference type="GO" id="GO:0005886">
    <property type="term" value="C:plasma membrane"/>
    <property type="evidence" value="ECO:0007669"/>
    <property type="project" value="TreeGrafter"/>
</dbReference>
<dbReference type="InterPro" id="IPR001452">
    <property type="entry name" value="SH3_domain"/>
</dbReference>
<dbReference type="InterPro" id="IPR031160">
    <property type="entry name" value="F_BAR_dom"/>
</dbReference>
<dbReference type="Gene3D" id="2.30.30.40">
    <property type="entry name" value="SH3 Domains"/>
    <property type="match status" value="1"/>
</dbReference>
<dbReference type="InterPro" id="IPR001060">
    <property type="entry name" value="FCH_dom"/>
</dbReference>
<evidence type="ECO:0000256" key="4">
    <source>
        <dbReference type="ARBA" id="ARBA00022553"/>
    </source>
</evidence>
<feature type="region of interest" description="Disordered" evidence="8">
    <location>
        <begin position="197"/>
        <end position="220"/>
    </location>
</feature>
<evidence type="ECO:0000256" key="3">
    <source>
        <dbReference type="ARBA" id="ARBA00022490"/>
    </source>
</evidence>
<comment type="subcellular location">
    <subcellularLocation>
        <location evidence="1">Cytoplasm</location>
        <location evidence="1">Cytoskeleton</location>
    </subcellularLocation>
</comment>
<evidence type="ECO:0000256" key="7">
    <source>
        <dbReference type="PROSITE-ProRule" id="PRU01077"/>
    </source>
</evidence>
<dbReference type="PANTHER" id="PTHR23065:SF7">
    <property type="entry name" value="NOSTRIN, ISOFORM H"/>
    <property type="match status" value="1"/>
</dbReference>
<evidence type="ECO:0000256" key="6">
    <source>
        <dbReference type="PROSITE-ProRule" id="PRU00192"/>
    </source>
</evidence>
<dbReference type="Proteomes" id="UP001210925">
    <property type="component" value="Unassembled WGS sequence"/>
</dbReference>
<keyword evidence="4" id="KW-0597">Phosphoprotein</keyword>
<dbReference type="PANTHER" id="PTHR23065">
    <property type="entry name" value="PROLINE-SERINE-THREONINE PHOSPHATASE INTERACTING PROTEIN 1"/>
    <property type="match status" value="1"/>
</dbReference>
<gene>
    <name evidence="11" type="ORF">HK103_002060</name>
</gene>
<dbReference type="Pfam" id="PF00611">
    <property type="entry name" value="FCH"/>
    <property type="match status" value="1"/>
</dbReference>
<feature type="domain" description="SH3" evidence="9">
    <location>
        <begin position="261"/>
        <end position="302"/>
    </location>
</feature>
<dbReference type="InterPro" id="IPR027267">
    <property type="entry name" value="AH/BAR_dom_sf"/>
</dbReference>
<dbReference type="SUPFAM" id="SSF103657">
    <property type="entry name" value="BAR/IMD domain-like"/>
    <property type="match status" value="1"/>
</dbReference>
<dbReference type="PROSITE" id="PS51741">
    <property type="entry name" value="F_BAR"/>
    <property type="match status" value="1"/>
</dbReference>
<dbReference type="Pfam" id="PF00018">
    <property type="entry name" value="SH3_1"/>
    <property type="match status" value="1"/>
</dbReference>
<evidence type="ECO:0000259" key="10">
    <source>
        <dbReference type="PROSITE" id="PS51741"/>
    </source>
</evidence>
<protein>
    <submittedName>
        <fullName evidence="11">Uncharacterized protein</fullName>
    </submittedName>
</protein>
<dbReference type="SUPFAM" id="SSF50044">
    <property type="entry name" value="SH3-domain"/>
    <property type="match status" value="1"/>
</dbReference>
<dbReference type="SMART" id="SM00055">
    <property type="entry name" value="FCH"/>
    <property type="match status" value="1"/>
</dbReference>
<reference evidence="11" key="1">
    <citation type="submission" date="2020-05" db="EMBL/GenBank/DDBJ databases">
        <title>Phylogenomic resolution of chytrid fungi.</title>
        <authorList>
            <person name="Stajich J.E."/>
            <person name="Amses K."/>
            <person name="Simmons R."/>
            <person name="Seto K."/>
            <person name="Myers J."/>
            <person name="Bonds A."/>
            <person name="Quandt C.A."/>
            <person name="Barry K."/>
            <person name="Liu P."/>
            <person name="Grigoriev I."/>
            <person name="Longcore J.E."/>
            <person name="James T.Y."/>
        </authorList>
    </citation>
    <scope>NUCLEOTIDE SEQUENCE</scope>
    <source>
        <strain evidence="11">PLAUS21</strain>
    </source>
</reference>
<dbReference type="Gene3D" id="1.20.1270.60">
    <property type="entry name" value="Arfaptin homology (AH) domain/BAR domain"/>
    <property type="match status" value="1"/>
</dbReference>
<keyword evidence="5" id="KW-0206">Cytoskeleton</keyword>
<name>A0AAD5UA08_9FUNG</name>
<keyword evidence="12" id="KW-1185">Reference proteome</keyword>
<dbReference type="GO" id="GO:0030036">
    <property type="term" value="P:actin cytoskeleton organization"/>
    <property type="evidence" value="ECO:0007669"/>
    <property type="project" value="UniProtKB-ARBA"/>
</dbReference>
<comment type="caution">
    <text evidence="11">The sequence shown here is derived from an EMBL/GenBank/DDBJ whole genome shotgun (WGS) entry which is preliminary data.</text>
</comment>
<dbReference type="InterPro" id="IPR036028">
    <property type="entry name" value="SH3-like_dom_sf"/>
</dbReference>
<evidence type="ECO:0000313" key="12">
    <source>
        <dbReference type="Proteomes" id="UP001210925"/>
    </source>
</evidence>
<keyword evidence="3" id="KW-0963">Cytoplasm</keyword>
<dbReference type="GO" id="GO:0032153">
    <property type="term" value="C:cell division site"/>
    <property type="evidence" value="ECO:0007669"/>
    <property type="project" value="TreeGrafter"/>
</dbReference>
<dbReference type="GO" id="GO:0030864">
    <property type="term" value="C:cortical actin cytoskeleton"/>
    <property type="evidence" value="ECO:0007669"/>
    <property type="project" value="UniProtKB-ARBA"/>
</dbReference>
<dbReference type="AlphaFoldDB" id="A0AAD5UA08"/>
<evidence type="ECO:0000256" key="2">
    <source>
        <dbReference type="ARBA" id="ARBA00022443"/>
    </source>
</evidence>
<sequence>MEMVSEKTFANSFWGQDEKGWDALLQRMKRSKHVSEEITMLLKERSAIEEEYGKRLAKLAKNFSPKDEIGTLRESLDVIRIELEKTARAHLDLASDLKTKLERPMVEFVARKNHQRINERNIQLKSSQEALVHKNKEKYEQRSAEYLQMQQAVKAQPQNEKSCENVRVSLEKCNLEYDIQLFIDECATGTEIPRPASYPKHNRMPSEMSSQISSGASVNNSTPQFQFTKVPKLEEIIRQEQDDSRMDSTFQYDPYDTDHIKILFNVKCLYSYESQAKEELTIEKDDIIPVLAKNEDGWWEGE</sequence>
<organism evidence="11 12">
    <name type="scientific">Boothiomyces macroporosus</name>
    <dbReference type="NCBI Taxonomy" id="261099"/>
    <lineage>
        <taxon>Eukaryota</taxon>
        <taxon>Fungi</taxon>
        <taxon>Fungi incertae sedis</taxon>
        <taxon>Chytridiomycota</taxon>
        <taxon>Chytridiomycota incertae sedis</taxon>
        <taxon>Chytridiomycetes</taxon>
        <taxon>Rhizophydiales</taxon>
        <taxon>Terramycetaceae</taxon>
        <taxon>Boothiomyces</taxon>
    </lineage>
</organism>
<proteinExistence type="predicted"/>
<evidence type="ECO:0000259" key="9">
    <source>
        <dbReference type="PROSITE" id="PS50002"/>
    </source>
</evidence>